<keyword evidence="1" id="KW-0812">Transmembrane</keyword>
<accession>A0A0B6ZWT2</accession>
<dbReference type="AlphaFoldDB" id="A0A0B6ZWT2"/>
<proteinExistence type="predicted"/>
<organism evidence="2">
    <name type="scientific">Arion vulgaris</name>
    <dbReference type="NCBI Taxonomy" id="1028688"/>
    <lineage>
        <taxon>Eukaryota</taxon>
        <taxon>Metazoa</taxon>
        <taxon>Spiralia</taxon>
        <taxon>Lophotrochozoa</taxon>
        <taxon>Mollusca</taxon>
        <taxon>Gastropoda</taxon>
        <taxon>Heterobranchia</taxon>
        <taxon>Euthyneura</taxon>
        <taxon>Panpulmonata</taxon>
        <taxon>Eupulmonata</taxon>
        <taxon>Stylommatophora</taxon>
        <taxon>Helicina</taxon>
        <taxon>Arionoidea</taxon>
        <taxon>Arionidae</taxon>
        <taxon>Arion</taxon>
    </lineage>
</organism>
<feature type="non-terminal residue" evidence="2">
    <location>
        <position position="164"/>
    </location>
</feature>
<feature type="transmembrane region" description="Helical" evidence="1">
    <location>
        <begin position="32"/>
        <end position="50"/>
    </location>
</feature>
<protein>
    <submittedName>
        <fullName evidence="2">Uncharacterized protein</fullName>
    </submittedName>
</protein>
<sequence>IPLWATAFYVYLQATIGCLTCFPLFACLTTRYRAVGAAFCITYSLLWLILKLMELSQNVEWQINSLSNDTSVRNIIIAYHILQGLPIIFCYIVLIVYCIYILHRCYTTKVYYFSKRMERSVRVHQEEHVRWVLKKFKINCAAQNSRNCNSSRTFLEQMKNSIRL</sequence>
<reference evidence="2" key="1">
    <citation type="submission" date="2014-12" db="EMBL/GenBank/DDBJ databases">
        <title>Insight into the proteome of Arion vulgaris.</title>
        <authorList>
            <person name="Aradska J."/>
            <person name="Bulat T."/>
            <person name="Smidak R."/>
            <person name="Sarate P."/>
            <person name="Gangsoo J."/>
            <person name="Sialana F."/>
            <person name="Bilban M."/>
            <person name="Lubec G."/>
        </authorList>
    </citation>
    <scope>NUCLEOTIDE SEQUENCE</scope>
    <source>
        <tissue evidence="2">Skin</tissue>
    </source>
</reference>
<gene>
    <name evidence="2" type="primary">ORF81847</name>
</gene>
<name>A0A0B6ZWT2_9EUPU</name>
<evidence type="ECO:0000313" key="2">
    <source>
        <dbReference type="EMBL" id="CEK72306.1"/>
    </source>
</evidence>
<feature type="transmembrane region" description="Helical" evidence="1">
    <location>
        <begin position="6"/>
        <end position="25"/>
    </location>
</feature>
<feature type="transmembrane region" description="Helical" evidence="1">
    <location>
        <begin position="76"/>
        <end position="102"/>
    </location>
</feature>
<feature type="non-terminal residue" evidence="2">
    <location>
        <position position="1"/>
    </location>
</feature>
<dbReference type="EMBL" id="HACG01025441">
    <property type="protein sequence ID" value="CEK72306.1"/>
    <property type="molecule type" value="Transcribed_RNA"/>
</dbReference>
<keyword evidence="1" id="KW-0472">Membrane</keyword>
<keyword evidence="1" id="KW-1133">Transmembrane helix</keyword>
<evidence type="ECO:0000256" key="1">
    <source>
        <dbReference type="SAM" id="Phobius"/>
    </source>
</evidence>